<keyword evidence="9 11" id="KW-0067">ATP-binding</keyword>
<name>A0A1H3I459_9RHOB</name>
<evidence type="ECO:0000256" key="6">
    <source>
        <dbReference type="ARBA" id="ARBA00022605"/>
    </source>
</evidence>
<dbReference type="Gene3D" id="1.10.287.1080">
    <property type="entry name" value="MazG-like"/>
    <property type="match status" value="1"/>
</dbReference>
<dbReference type="SUPFAM" id="SSF101386">
    <property type="entry name" value="all-alpha NTP pyrophosphatases"/>
    <property type="match status" value="1"/>
</dbReference>
<evidence type="ECO:0000256" key="3">
    <source>
        <dbReference type="ARBA" id="ARBA00005204"/>
    </source>
</evidence>
<evidence type="ECO:0000256" key="8">
    <source>
        <dbReference type="ARBA" id="ARBA00022801"/>
    </source>
</evidence>
<dbReference type="AlphaFoldDB" id="A0A1H3I459"/>
<accession>A0A1H3I459</accession>
<dbReference type="NCBIfam" id="NF001611">
    <property type="entry name" value="PRK00400.1-3"/>
    <property type="match status" value="1"/>
</dbReference>
<evidence type="ECO:0000313" key="12">
    <source>
        <dbReference type="EMBL" id="SDY22496.1"/>
    </source>
</evidence>
<dbReference type="STRING" id="576131.SAMN05444486_101853"/>
<comment type="similarity">
    <text evidence="4 11">Belongs to the PRA-PH family.</text>
</comment>
<dbReference type="OrthoDB" id="9814738at2"/>
<dbReference type="EC" id="3.6.1.31" evidence="11"/>
<dbReference type="CDD" id="cd11534">
    <property type="entry name" value="NTP-PPase_HisIE_like"/>
    <property type="match status" value="1"/>
</dbReference>
<evidence type="ECO:0000256" key="2">
    <source>
        <dbReference type="ARBA" id="ARBA00004496"/>
    </source>
</evidence>
<evidence type="ECO:0000256" key="11">
    <source>
        <dbReference type="HAMAP-Rule" id="MF_01020"/>
    </source>
</evidence>
<dbReference type="UniPathway" id="UPA00031">
    <property type="reaction ID" value="UER00007"/>
</dbReference>
<evidence type="ECO:0000256" key="10">
    <source>
        <dbReference type="ARBA" id="ARBA00023102"/>
    </source>
</evidence>
<keyword evidence="10 11" id="KW-0368">Histidine biosynthesis</keyword>
<evidence type="ECO:0000256" key="4">
    <source>
        <dbReference type="ARBA" id="ARBA00009392"/>
    </source>
</evidence>
<evidence type="ECO:0000256" key="7">
    <source>
        <dbReference type="ARBA" id="ARBA00022741"/>
    </source>
</evidence>
<dbReference type="InterPro" id="IPR021130">
    <property type="entry name" value="PRib-ATP_PPHydrolase-like"/>
</dbReference>
<keyword evidence="5 11" id="KW-0963">Cytoplasm</keyword>
<proteinExistence type="inferred from homology"/>
<dbReference type="RefSeq" id="WP_089888101.1">
    <property type="nucleotide sequence ID" value="NZ_CALJFH010000031.1"/>
</dbReference>
<dbReference type="Pfam" id="PF01503">
    <property type="entry name" value="PRA-PH"/>
    <property type="match status" value="1"/>
</dbReference>
<reference evidence="12 13" key="1">
    <citation type="submission" date="2016-10" db="EMBL/GenBank/DDBJ databases">
        <authorList>
            <person name="de Groot N.N."/>
        </authorList>
    </citation>
    <scope>NUCLEOTIDE SEQUENCE [LARGE SCALE GENOMIC DNA]</scope>
    <source>
        <strain evidence="12 13">DSM 24677</strain>
    </source>
</reference>
<dbReference type="HAMAP" id="MF_01020">
    <property type="entry name" value="HisE"/>
    <property type="match status" value="1"/>
</dbReference>
<dbReference type="PANTHER" id="PTHR42945">
    <property type="entry name" value="HISTIDINE BIOSYNTHESIS BIFUNCTIONAL PROTEIN"/>
    <property type="match status" value="1"/>
</dbReference>
<dbReference type="PANTHER" id="PTHR42945:SF9">
    <property type="entry name" value="HISTIDINE BIOSYNTHESIS BIFUNCTIONAL PROTEIN HISIE"/>
    <property type="match status" value="1"/>
</dbReference>
<dbReference type="GO" id="GO:0004636">
    <property type="term" value="F:phosphoribosyl-ATP diphosphatase activity"/>
    <property type="evidence" value="ECO:0007669"/>
    <property type="project" value="UniProtKB-UniRule"/>
</dbReference>
<dbReference type="GO" id="GO:0000105">
    <property type="term" value="P:L-histidine biosynthetic process"/>
    <property type="evidence" value="ECO:0007669"/>
    <property type="project" value="UniProtKB-UniRule"/>
</dbReference>
<comment type="catalytic activity">
    <reaction evidence="1 11">
        <text>1-(5-phospho-beta-D-ribosyl)-ATP + H2O = 1-(5-phospho-beta-D-ribosyl)-5'-AMP + diphosphate + H(+)</text>
        <dbReference type="Rhea" id="RHEA:22828"/>
        <dbReference type="ChEBI" id="CHEBI:15377"/>
        <dbReference type="ChEBI" id="CHEBI:15378"/>
        <dbReference type="ChEBI" id="CHEBI:33019"/>
        <dbReference type="ChEBI" id="CHEBI:59457"/>
        <dbReference type="ChEBI" id="CHEBI:73183"/>
        <dbReference type="EC" id="3.6.1.31"/>
    </reaction>
</comment>
<comment type="subcellular location">
    <subcellularLocation>
        <location evidence="2 11">Cytoplasm</location>
    </subcellularLocation>
</comment>
<evidence type="ECO:0000256" key="1">
    <source>
        <dbReference type="ARBA" id="ARBA00001460"/>
    </source>
</evidence>
<dbReference type="GO" id="GO:0005524">
    <property type="term" value="F:ATP binding"/>
    <property type="evidence" value="ECO:0007669"/>
    <property type="project" value="UniProtKB-KW"/>
</dbReference>
<evidence type="ECO:0000256" key="5">
    <source>
        <dbReference type="ARBA" id="ARBA00022490"/>
    </source>
</evidence>
<evidence type="ECO:0000256" key="9">
    <source>
        <dbReference type="ARBA" id="ARBA00022840"/>
    </source>
</evidence>
<comment type="pathway">
    <text evidence="3 11">Amino-acid biosynthesis; L-histidine biosynthesis; L-histidine from 5-phospho-alpha-D-ribose 1-diphosphate: step 2/9.</text>
</comment>
<keyword evidence="6 11" id="KW-0028">Amino-acid biosynthesis</keyword>
<gene>
    <name evidence="11" type="primary">hisE</name>
    <name evidence="12" type="ORF">SAMN05444486_101853</name>
</gene>
<keyword evidence="8 11" id="KW-0378">Hydrolase</keyword>
<dbReference type="EMBL" id="FNPR01000001">
    <property type="protein sequence ID" value="SDY22496.1"/>
    <property type="molecule type" value="Genomic_DNA"/>
</dbReference>
<dbReference type="NCBIfam" id="NF001613">
    <property type="entry name" value="PRK00400.1-5"/>
    <property type="match status" value="1"/>
</dbReference>
<dbReference type="NCBIfam" id="TIGR03188">
    <property type="entry name" value="histidine_hisI"/>
    <property type="match status" value="1"/>
</dbReference>
<sequence length="103" mass="11182">MTLDELEAIIATRAKASPEDSWTAKLLAQGRDKVAEKLGEEAIETVIEAVKGNKAGLTSEAADLLFHLLVVLYANEVSISDVMAELERRQSRSGIAEKASRQN</sequence>
<evidence type="ECO:0000313" key="13">
    <source>
        <dbReference type="Proteomes" id="UP000199026"/>
    </source>
</evidence>
<dbReference type="GO" id="GO:0005737">
    <property type="term" value="C:cytoplasm"/>
    <property type="evidence" value="ECO:0007669"/>
    <property type="project" value="UniProtKB-SubCell"/>
</dbReference>
<dbReference type="InterPro" id="IPR008179">
    <property type="entry name" value="HisE"/>
</dbReference>
<keyword evidence="13" id="KW-1185">Reference proteome</keyword>
<protein>
    <recommendedName>
        <fullName evidence="11">Phosphoribosyl-ATP pyrophosphatase</fullName>
        <shortName evidence="11">PRA-PH</shortName>
        <ecNumber evidence="11">3.6.1.31</ecNumber>
    </recommendedName>
</protein>
<dbReference type="GeneID" id="78123641"/>
<dbReference type="Proteomes" id="UP000199026">
    <property type="component" value="Unassembled WGS sequence"/>
</dbReference>
<organism evidence="12 13">
    <name type="scientific">Lentibacter algarum</name>
    <dbReference type="NCBI Taxonomy" id="576131"/>
    <lineage>
        <taxon>Bacteria</taxon>
        <taxon>Pseudomonadati</taxon>
        <taxon>Pseudomonadota</taxon>
        <taxon>Alphaproteobacteria</taxon>
        <taxon>Rhodobacterales</taxon>
        <taxon>Roseobacteraceae</taxon>
        <taxon>Lentibacter</taxon>
    </lineage>
</organism>
<keyword evidence="7 11" id="KW-0547">Nucleotide-binding</keyword>